<accession>A0A382YX87</accession>
<sequence>MILVTDTSLSTVISQVFGSIVLNTKSSE</sequence>
<evidence type="ECO:0000313" key="1">
    <source>
        <dbReference type="EMBL" id="SVD87741.1"/>
    </source>
</evidence>
<dbReference type="EMBL" id="UINC01179188">
    <property type="protein sequence ID" value="SVD87741.1"/>
    <property type="molecule type" value="Genomic_DNA"/>
</dbReference>
<feature type="non-terminal residue" evidence="1">
    <location>
        <position position="28"/>
    </location>
</feature>
<reference evidence="1" key="1">
    <citation type="submission" date="2018-05" db="EMBL/GenBank/DDBJ databases">
        <authorList>
            <person name="Lanie J.A."/>
            <person name="Ng W.-L."/>
            <person name="Kazmierczak K.M."/>
            <person name="Andrzejewski T.M."/>
            <person name="Davidsen T.M."/>
            <person name="Wayne K.J."/>
            <person name="Tettelin H."/>
            <person name="Glass J.I."/>
            <person name="Rusch D."/>
            <person name="Podicherti R."/>
            <person name="Tsui H.-C.T."/>
            <person name="Winkler M.E."/>
        </authorList>
    </citation>
    <scope>NUCLEOTIDE SEQUENCE</scope>
</reference>
<proteinExistence type="predicted"/>
<protein>
    <submittedName>
        <fullName evidence="1">Uncharacterized protein</fullName>
    </submittedName>
</protein>
<organism evidence="1">
    <name type="scientific">marine metagenome</name>
    <dbReference type="NCBI Taxonomy" id="408172"/>
    <lineage>
        <taxon>unclassified sequences</taxon>
        <taxon>metagenomes</taxon>
        <taxon>ecological metagenomes</taxon>
    </lineage>
</organism>
<name>A0A382YX87_9ZZZZ</name>
<gene>
    <name evidence="1" type="ORF">METZ01_LOCUS440595</name>
</gene>
<dbReference type="AlphaFoldDB" id="A0A382YX87"/>